<reference evidence="2" key="1">
    <citation type="submission" date="2022-01" db="EMBL/GenBank/DDBJ databases">
        <authorList>
            <person name="King R."/>
        </authorList>
    </citation>
    <scope>NUCLEOTIDE SEQUENCE</scope>
</reference>
<feature type="chain" id="PRO_5040176014" evidence="1">
    <location>
        <begin position="18"/>
        <end position="120"/>
    </location>
</feature>
<protein>
    <submittedName>
        <fullName evidence="2">Uncharacterized protein</fullName>
    </submittedName>
</protein>
<feature type="signal peptide" evidence="1">
    <location>
        <begin position="1"/>
        <end position="17"/>
    </location>
</feature>
<dbReference type="AlphaFoldDB" id="A0A9N9TMQ2"/>
<evidence type="ECO:0000256" key="1">
    <source>
        <dbReference type="SAM" id="SignalP"/>
    </source>
</evidence>
<keyword evidence="1" id="KW-0732">Signal</keyword>
<name>A0A9N9TMQ2_PHYSR</name>
<sequence length="120" mass="13521">MIAQVVFFTTFLVMTQAGYFGEGHEGDLGLEGHHHATSYISGHGVAIADHKSHPHVEHHAPPKYEFKYGVEDLHTGDVKEQDEKREHDFTQSNYFVAEKDRKISVNRIISGAVPIPIAKW</sequence>
<organism evidence="2 3">
    <name type="scientific">Phyllotreta striolata</name>
    <name type="common">Striped flea beetle</name>
    <name type="synonym">Crioceris striolata</name>
    <dbReference type="NCBI Taxonomy" id="444603"/>
    <lineage>
        <taxon>Eukaryota</taxon>
        <taxon>Metazoa</taxon>
        <taxon>Ecdysozoa</taxon>
        <taxon>Arthropoda</taxon>
        <taxon>Hexapoda</taxon>
        <taxon>Insecta</taxon>
        <taxon>Pterygota</taxon>
        <taxon>Neoptera</taxon>
        <taxon>Endopterygota</taxon>
        <taxon>Coleoptera</taxon>
        <taxon>Polyphaga</taxon>
        <taxon>Cucujiformia</taxon>
        <taxon>Chrysomeloidea</taxon>
        <taxon>Chrysomelidae</taxon>
        <taxon>Galerucinae</taxon>
        <taxon>Alticini</taxon>
        <taxon>Phyllotreta</taxon>
    </lineage>
</organism>
<gene>
    <name evidence="2" type="ORF">PHYEVI_LOCUS5190</name>
</gene>
<evidence type="ECO:0000313" key="2">
    <source>
        <dbReference type="EMBL" id="CAG9858803.1"/>
    </source>
</evidence>
<proteinExistence type="predicted"/>
<accession>A0A9N9TMQ2</accession>
<dbReference type="OrthoDB" id="6756426at2759"/>
<dbReference type="EMBL" id="OU900095">
    <property type="protein sequence ID" value="CAG9858803.1"/>
    <property type="molecule type" value="Genomic_DNA"/>
</dbReference>
<keyword evidence="3" id="KW-1185">Reference proteome</keyword>
<evidence type="ECO:0000313" key="3">
    <source>
        <dbReference type="Proteomes" id="UP001153712"/>
    </source>
</evidence>
<dbReference type="Proteomes" id="UP001153712">
    <property type="component" value="Chromosome 2"/>
</dbReference>